<feature type="region of interest" description="Disordered" evidence="1">
    <location>
        <begin position="679"/>
        <end position="741"/>
    </location>
</feature>
<feature type="region of interest" description="Disordered" evidence="1">
    <location>
        <begin position="883"/>
        <end position="961"/>
    </location>
</feature>
<dbReference type="OrthoDB" id="5346713at2759"/>
<organism evidence="2 3">
    <name type="scientific">Stachybotrys elegans</name>
    <dbReference type="NCBI Taxonomy" id="80388"/>
    <lineage>
        <taxon>Eukaryota</taxon>
        <taxon>Fungi</taxon>
        <taxon>Dikarya</taxon>
        <taxon>Ascomycota</taxon>
        <taxon>Pezizomycotina</taxon>
        <taxon>Sordariomycetes</taxon>
        <taxon>Hypocreomycetidae</taxon>
        <taxon>Hypocreales</taxon>
        <taxon>Stachybotryaceae</taxon>
        <taxon>Stachybotrys</taxon>
    </lineage>
</organism>
<feature type="compositionally biased region" description="Polar residues" evidence="1">
    <location>
        <begin position="479"/>
        <end position="489"/>
    </location>
</feature>
<feature type="region of interest" description="Disordered" evidence="1">
    <location>
        <begin position="475"/>
        <end position="538"/>
    </location>
</feature>
<evidence type="ECO:0000256" key="1">
    <source>
        <dbReference type="SAM" id="MobiDB-lite"/>
    </source>
</evidence>
<comment type="caution">
    <text evidence="2">The sequence shown here is derived from an EMBL/GenBank/DDBJ whole genome shotgun (WGS) entry which is preliminary data.</text>
</comment>
<protein>
    <submittedName>
        <fullName evidence="2">Uncharacterized protein</fullName>
    </submittedName>
</protein>
<gene>
    <name evidence="2" type="ORF">B0I35DRAFT_452332</name>
</gene>
<reference evidence="2" key="1">
    <citation type="journal article" date="2021" name="Nat. Commun.">
        <title>Genetic determinants of endophytism in the Arabidopsis root mycobiome.</title>
        <authorList>
            <person name="Mesny F."/>
            <person name="Miyauchi S."/>
            <person name="Thiergart T."/>
            <person name="Pickel B."/>
            <person name="Atanasova L."/>
            <person name="Karlsson M."/>
            <person name="Huettel B."/>
            <person name="Barry K.W."/>
            <person name="Haridas S."/>
            <person name="Chen C."/>
            <person name="Bauer D."/>
            <person name="Andreopoulos W."/>
            <person name="Pangilinan J."/>
            <person name="LaButti K."/>
            <person name="Riley R."/>
            <person name="Lipzen A."/>
            <person name="Clum A."/>
            <person name="Drula E."/>
            <person name="Henrissat B."/>
            <person name="Kohler A."/>
            <person name="Grigoriev I.V."/>
            <person name="Martin F.M."/>
            <person name="Hacquard S."/>
        </authorList>
    </citation>
    <scope>NUCLEOTIDE SEQUENCE</scope>
    <source>
        <strain evidence="2">MPI-CAGE-CH-0235</strain>
    </source>
</reference>
<feature type="compositionally biased region" description="Basic and acidic residues" evidence="1">
    <location>
        <begin position="346"/>
        <end position="357"/>
    </location>
</feature>
<evidence type="ECO:0000313" key="3">
    <source>
        <dbReference type="Proteomes" id="UP000813444"/>
    </source>
</evidence>
<name>A0A8K0WP14_9HYPO</name>
<sequence length="1060" mass="114709">MHTVPSLVGTGTAIAAAATGLVFAQPSDSESYPSRPETPEQRIFQDQEPVRHSRLGNSPRPSPFTNSARRPVYRAVSRPPLSRYQRPRSSHYTHSQPNAGSRPQSSVRHGDSPILAEPSRDSISSNSSWIRRLSIRPLSQHGSGSPRSSVGPDSPSIAFSYGSGAPILPSSGTAAPPLPPNKLVKRTPSDQARDSVYATRPRTRSHLPALRRPATSHQRSATLQQQQLHAGFDAVVALETAPPPTAVSQSQSCQPFNSAPNQNYQATRATPRWVSYIHSKTSSSTVRHTAGRLGEFTPQSRNIPRRLSLSGGGKHTIHLVPASMVTESSAVPDQAPKGSISQDVARPVEDRESRPKSPEQTPSRQAKRSMSMTFSAAGSWVSRTSGSIRRPKRGPDPISGSKRIVSDPVSTVHPAVEPSSSATSELPVPPLRLKTQGSAIDFSTATATPRQRNISSPLPVLTRLSSFHVDLSRLGSSGGATTNSVRPNQSSGSSSSSTTMSHFRAPQNDKPPAPVDNTDVESRAFLSGDDDDTDCKSDTMFDSLRTVASGRVRTVETPLDSMYDDSPPSTAGNGRSKRLSIQEMLAKAWEGDNRIMEEDESFPTPIHPHGHTDAADSRAPRFTGGRFSIESSTDGHVPVVADFNRIDDDAPYNALSAPSRGSPSNPKGINPNVRLALANISGNGTPEVGSHDSHHERPVSHLFDWSGKSPRPKTAYGKQETDTRGGRASMRKGPTPMHVRSQSVPVYGTWGLGTKTISGNENDDKTQSNVFAVPESIQATQPSLSLLVNDLKRLCRHARDLDLLEGPQKVLWKEAEGIIALASPDEDSLDVDVPSASPTQDPLDVSERFLEDAFDATSIDRFDAVFDGAEPVISKTAVVRERHSPRRRSVFSPDDDIFGNWPLPDESTTPSNRQSRPRTPENRPGKAQDVTVVVRSVMEAVQRTSAPGPAQPTGFSKSNRMHFDTNSLKALVRRAGELRDSLSDTIRRADQITQSPARTPRHERNIESSPAFTKVFEDPGSSPPRRGIRSRGTTPLRDTTSPGNSPSSSLSRRVHIMRVS</sequence>
<feature type="region of interest" description="Disordered" evidence="1">
    <location>
        <begin position="986"/>
        <end position="1060"/>
    </location>
</feature>
<feature type="compositionally biased region" description="Low complexity" evidence="1">
    <location>
        <begin position="490"/>
        <end position="501"/>
    </location>
</feature>
<feature type="compositionally biased region" description="Low complexity" evidence="1">
    <location>
        <begin position="1041"/>
        <end position="1051"/>
    </location>
</feature>
<evidence type="ECO:0000313" key="2">
    <source>
        <dbReference type="EMBL" id="KAH7312348.1"/>
    </source>
</evidence>
<keyword evidence="3" id="KW-1185">Reference proteome</keyword>
<feature type="region of interest" description="Disordered" evidence="1">
    <location>
        <begin position="25"/>
        <end position="220"/>
    </location>
</feature>
<feature type="region of interest" description="Disordered" evidence="1">
    <location>
        <begin position="652"/>
        <end position="671"/>
    </location>
</feature>
<dbReference type="EMBL" id="JAGPNK010000010">
    <property type="protein sequence ID" value="KAH7312348.1"/>
    <property type="molecule type" value="Genomic_DNA"/>
</dbReference>
<feature type="compositionally biased region" description="Polar residues" evidence="1">
    <location>
        <begin position="92"/>
        <end position="107"/>
    </location>
</feature>
<feature type="compositionally biased region" description="Polar residues" evidence="1">
    <location>
        <begin position="358"/>
        <end position="387"/>
    </location>
</feature>
<feature type="region of interest" description="Disordered" evidence="1">
    <location>
        <begin position="295"/>
        <end position="429"/>
    </location>
</feature>
<accession>A0A8K0WP14</accession>
<dbReference type="Proteomes" id="UP000813444">
    <property type="component" value="Unassembled WGS sequence"/>
</dbReference>
<feature type="compositionally biased region" description="Low complexity" evidence="1">
    <location>
        <begin position="121"/>
        <end position="136"/>
    </location>
</feature>
<feature type="compositionally biased region" description="Basic and acidic residues" evidence="1">
    <location>
        <begin position="37"/>
        <end position="51"/>
    </location>
</feature>
<dbReference type="AlphaFoldDB" id="A0A8K0WP14"/>
<feature type="compositionally biased region" description="Basic and acidic residues" evidence="1">
    <location>
        <begin position="689"/>
        <end position="699"/>
    </location>
</feature>
<feature type="region of interest" description="Disordered" evidence="1">
    <location>
        <begin position="558"/>
        <end position="577"/>
    </location>
</feature>
<proteinExistence type="predicted"/>